<dbReference type="PANTHER" id="PTHR43157">
    <property type="entry name" value="PHOSPHATIDYLINOSITOL-GLYCAN BIOSYNTHESIS CLASS F PROTEIN-RELATED"/>
    <property type="match status" value="1"/>
</dbReference>
<reference evidence="2" key="1">
    <citation type="submission" date="2020-10" db="EMBL/GenBank/DDBJ databases">
        <authorList>
            <person name="Kikuchi T."/>
        </authorList>
    </citation>
    <scope>NUCLEOTIDE SEQUENCE</scope>
    <source>
        <strain evidence="2">NKZ352</strain>
    </source>
</reference>
<accession>A0A8S1HBC5</accession>
<evidence type="ECO:0000313" key="2">
    <source>
        <dbReference type="EMBL" id="CAD6193926.1"/>
    </source>
</evidence>
<dbReference type="OrthoDB" id="191139at2759"/>
<dbReference type="Pfam" id="PF00106">
    <property type="entry name" value="adh_short"/>
    <property type="match status" value="1"/>
</dbReference>
<protein>
    <submittedName>
        <fullName evidence="2">Uncharacterized protein</fullName>
    </submittedName>
</protein>
<dbReference type="PRINTS" id="PR00081">
    <property type="entry name" value="GDHRDH"/>
</dbReference>
<organism evidence="2 3">
    <name type="scientific">Caenorhabditis auriculariae</name>
    <dbReference type="NCBI Taxonomy" id="2777116"/>
    <lineage>
        <taxon>Eukaryota</taxon>
        <taxon>Metazoa</taxon>
        <taxon>Ecdysozoa</taxon>
        <taxon>Nematoda</taxon>
        <taxon>Chromadorea</taxon>
        <taxon>Rhabditida</taxon>
        <taxon>Rhabditina</taxon>
        <taxon>Rhabditomorpha</taxon>
        <taxon>Rhabditoidea</taxon>
        <taxon>Rhabditidae</taxon>
        <taxon>Peloderinae</taxon>
        <taxon>Caenorhabditis</taxon>
    </lineage>
</organism>
<keyword evidence="1" id="KW-0560">Oxidoreductase</keyword>
<sequence>MYKRTILITGSTDGIGRQTALDLAAHPDNFVVLHGRSAEKCEATREFITRENGNKTNVDYVVADLSVMKEVASMAQEVEQRFPGLNILLCNAGVLNPRRVETADGLELTLQVNYFSHFLLCNLLLEAMVANNGCIVVVGSVLHTWASILEWGLTLTLFCKTPEGVVQRIEVWQMGLGPLLRQLGCVCWSTVFLEHPVTSIEVLLSPGEKCLLQNLRNVDFLVDFYFLIDKYQWCFAISRHCSENHHTSGVRGLMNGPSVAKSFIRRLSKYSMILRVELSLDWSDLMAEKDYEKYLQYSRSKLMCHLFVYALHRRMNISGKSLTVNIVELGKEQEPNNNGKLRTTSALSSSMSLLSICRQAVNLAQLLESPLLTKVSGKYLDPNGKQMRGGSDAMDEPGQNNFFVSTICYEWHSLNLDDVEAKEDYEKYVQYSRTKLMNFMVGLKLAREAPPGITVNNLEPGVIETKLLRNGGFSGAPVREGSVASIHCVMSLDLDSINGGYFDHKGKKVNKLFADATDVKQQNRVWEISEELCKKHGIEF</sequence>
<dbReference type="PANTHER" id="PTHR43157:SF31">
    <property type="entry name" value="PHOSPHATIDYLINOSITOL-GLYCAN BIOSYNTHESIS CLASS F PROTEIN"/>
    <property type="match status" value="1"/>
</dbReference>
<name>A0A8S1HBC5_9PELO</name>
<dbReference type="GO" id="GO:0016491">
    <property type="term" value="F:oxidoreductase activity"/>
    <property type="evidence" value="ECO:0007669"/>
    <property type="project" value="UniProtKB-KW"/>
</dbReference>
<dbReference type="Gene3D" id="3.40.50.720">
    <property type="entry name" value="NAD(P)-binding Rossmann-like Domain"/>
    <property type="match status" value="2"/>
</dbReference>
<dbReference type="AlphaFoldDB" id="A0A8S1HBC5"/>
<proteinExistence type="predicted"/>
<dbReference type="SUPFAM" id="SSF51735">
    <property type="entry name" value="NAD(P)-binding Rossmann-fold domains"/>
    <property type="match status" value="2"/>
</dbReference>
<evidence type="ECO:0000313" key="3">
    <source>
        <dbReference type="Proteomes" id="UP000835052"/>
    </source>
</evidence>
<dbReference type="InterPro" id="IPR002347">
    <property type="entry name" value="SDR_fam"/>
</dbReference>
<comment type="caution">
    <text evidence="2">The sequence shown here is derived from an EMBL/GenBank/DDBJ whole genome shotgun (WGS) entry which is preliminary data.</text>
</comment>
<dbReference type="EMBL" id="CAJGYM010000039">
    <property type="protein sequence ID" value="CAD6193926.1"/>
    <property type="molecule type" value="Genomic_DNA"/>
</dbReference>
<gene>
    <name evidence="2" type="ORF">CAUJ_LOCUS9845</name>
</gene>
<keyword evidence="3" id="KW-1185">Reference proteome</keyword>
<dbReference type="Proteomes" id="UP000835052">
    <property type="component" value="Unassembled WGS sequence"/>
</dbReference>
<dbReference type="InterPro" id="IPR036291">
    <property type="entry name" value="NAD(P)-bd_dom_sf"/>
</dbReference>
<evidence type="ECO:0000256" key="1">
    <source>
        <dbReference type="ARBA" id="ARBA00023002"/>
    </source>
</evidence>